<name>A0A1W1WI86_SULTA</name>
<sequence length="161" mass="17516">MLPGLVALHQIPQETPLAPITFEKSLESVRSLYPHSQILTGVPDVLNHQLTYRYRIRTPGGHLRHVYIATATGRILANQPLTNPSSASSTAQYPTSLKAKAIQIASQAVGGGQVATVRTMSEDHGKTYIVELMLTNGQYAKIHVNPQLSEILSVQLDTGDH</sequence>
<dbReference type="AlphaFoldDB" id="A0A1W1WI86"/>
<accession>A0A1W1WI86</accession>
<keyword evidence="2" id="KW-1185">Reference proteome</keyword>
<gene>
    <name evidence="1" type="ORF">SAMN00768000_2563</name>
</gene>
<evidence type="ECO:0008006" key="3">
    <source>
        <dbReference type="Google" id="ProtNLM"/>
    </source>
</evidence>
<proteinExistence type="predicted"/>
<reference evidence="2" key="1">
    <citation type="submission" date="2017-04" db="EMBL/GenBank/DDBJ databases">
        <authorList>
            <person name="Varghese N."/>
            <person name="Submissions S."/>
        </authorList>
    </citation>
    <scope>NUCLEOTIDE SEQUENCE [LARGE SCALE GENOMIC DNA]</scope>
    <source>
        <strain evidence="2">DSM 9293</strain>
    </source>
</reference>
<protein>
    <recommendedName>
        <fullName evidence="3">PepSY domain-containing protein</fullName>
    </recommendedName>
</protein>
<dbReference type="EMBL" id="FWWY01000001">
    <property type="protein sequence ID" value="SMC05966.1"/>
    <property type="molecule type" value="Genomic_DNA"/>
</dbReference>
<evidence type="ECO:0000313" key="1">
    <source>
        <dbReference type="EMBL" id="SMC05966.1"/>
    </source>
</evidence>
<dbReference type="Proteomes" id="UP000192660">
    <property type="component" value="Unassembled WGS sequence"/>
</dbReference>
<dbReference type="Gene3D" id="3.30.505.20">
    <property type="match status" value="1"/>
</dbReference>
<evidence type="ECO:0000313" key="2">
    <source>
        <dbReference type="Proteomes" id="UP000192660"/>
    </source>
</evidence>
<dbReference type="STRING" id="28034.BFX07_12395"/>
<organism evidence="1 2">
    <name type="scientific">Sulfobacillus thermosulfidooxidans (strain DSM 9293 / VKM B-1269 / AT-1)</name>
    <dbReference type="NCBI Taxonomy" id="929705"/>
    <lineage>
        <taxon>Bacteria</taxon>
        <taxon>Bacillati</taxon>
        <taxon>Bacillota</taxon>
        <taxon>Clostridia</taxon>
        <taxon>Eubacteriales</taxon>
        <taxon>Clostridiales Family XVII. Incertae Sedis</taxon>
        <taxon>Sulfobacillus</taxon>
    </lineage>
</organism>